<comment type="similarity">
    <text evidence="2">Belongs to the glycosyl hydrolase 43 family.</text>
</comment>
<name>A0A413KCB7_BIFPS</name>
<evidence type="ECO:0000256" key="6">
    <source>
        <dbReference type="SAM" id="SignalP"/>
    </source>
</evidence>
<evidence type="ECO:0000256" key="2">
    <source>
        <dbReference type="ARBA" id="ARBA00009865"/>
    </source>
</evidence>
<feature type="domain" description="Atrophied bacterial Ig" evidence="8">
    <location>
        <begin position="352"/>
        <end position="438"/>
    </location>
</feature>
<organism evidence="9 10">
    <name type="scientific">Bifidobacterium pseudocatenulatum</name>
    <dbReference type="NCBI Taxonomy" id="28026"/>
    <lineage>
        <taxon>Bacteria</taxon>
        <taxon>Bacillati</taxon>
        <taxon>Actinomycetota</taxon>
        <taxon>Actinomycetes</taxon>
        <taxon>Bifidobacteriales</taxon>
        <taxon>Bifidobacteriaceae</taxon>
        <taxon>Bifidobacterium</taxon>
    </lineage>
</organism>
<dbReference type="Pfam" id="PF20578">
    <property type="entry name" value="aBig_2"/>
    <property type="match status" value="2"/>
</dbReference>
<feature type="chain" id="PRO_5019321904" evidence="6">
    <location>
        <begin position="35"/>
        <end position="1944"/>
    </location>
</feature>
<evidence type="ECO:0000256" key="5">
    <source>
        <dbReference type="PIRSR" id="PIRSR606710-2"/>
    </source>
</evidence>
<dbReference type="InterPro" id="IPR006710">
    <property type="entry name" value="Glyco_hydro_43"/>
</dbReference>
<keyword evidence="3" id="KW-0378">Hydrolase</keyword>
<accession>A0A413KCB7</accession>
<dbReference type="InterPro" id="IPR023296">
    <property type="entry name" value="Glyco_hydro_beta-prop_sf"/>
</dbReference>
<keyword evidence="6" id="KW-0732">Signal</keyword>
<dbReference type="Gene3D" id="2.115.10.20">
    <property type="entry name" value="Glycosyl hydrolase domain, family 43"/>
    <property type="match status" value="3"/>
</dbReference>
<protein>
    <submittedName>
        <fullName evidence="9">Uncharacterized protein</fullName>
    </submittedName>
</protein>
<comment type="caution">
    <text evidence="9">The sequence shown here is derived from an EMBL/GenBank/DDBJ whole genome shotgun (WGS) entry which is preliminary data.</text>
</comment>
<dbReference type="Proteomes" id="UP000284163">
    <property type="component" value="Unassembled WGS sequence"/>
</dbReference>
<gene>
    <name evidence="9" type="ORF">DXA22_06010</name>
</gene>
<dbReference type="GO" id="GO:0005975">
    <property type="term" value="P:carbohydrate metabolic process"/>
    <property type="evidence" value="ECO:0007669"/>
    <property type="project" value="InterPro"/>
</dbReference>
<dbReference type="InterPro" id="IPR050727">
    <property type="entry name" value="GH43_arabinanases"/>
</dbReference>
<dbReference type="CDD" id="cd08983">
    <property type="entry name" value="GH43_Bt3655-like"/>
    <property type="match status" value="2"/>
</dbReference>
<sequence>MNTRKHLTVKRLTGAIVAAATMTAVLLVAPSTMASEPSALDKYKNESSLLVDLNFNDLTAGQTGTYQSGNIVASINGQTATGTGEDGTTAANLSSGFWMSLTSADGSAVLQGKHAITISYDSKPASSGNSGWTLYAARDAAKPTYGYEHYIGFLDKTDKITFERYNNTTGGRTGANVSGASSVGWKHVDVVVSDESTTMYVNGTLVNSVEAKESHDLTEILGKDGGILQLGKANWGAEYFTGLIDNFKIYDSSLAAATDAFNAISVAQEATENFSVITESNGVPIVWSSDNNAIRFTEDGTAQVTRPAVGEADAVATLTAKLNGSDDQLRTFKVTVPHIISDDEKIQSDLDAVNILDADDIRSNFVVPTVGDNGSAITWSVKNDGGANASIAEGYNENNAKVSVNRPAAGKDSVNVTLEATATNNGATANREFPITVSPMPSDQSKDEAYIWAFFTGEGVGGEKISLAASKGNNALDWNTLNEGTPLFTSTEGEQGLRDPFIMRSHDGDTFYMLATDLKISGRKGSFSAAQYNGSLYIEVWESNDLVNWTNQRHIKVSDDSAGNTWAPEAYWDDELGEYVVYWASNLYDNDDSSTRTSPSYNRMMYVTTPDFITFSKPKTWIDVDRRGQAGAGSIDVTVQKEGDTYYRIYKDEKSMTLRQEKSNTLTDSIGKAGVKDYSTALSGSSWSEVGTAIGNDKSNGYGGTFSAGEGPSLFKANEGDVNGYQYYLFADQPSYHGGPNHYVPMATTDISDASKWTVIGDKMPEENFPVNSDGGKPRHGTVVPVTRAQYQTVLEAYAPSIAVKSVASVDVSTNAGTAPTMPETVHLTMADGSEQDADVQWDDIDADQYAKAGTFTVKGTAQDDSRMPVEATVTVSKPDDGKDDPKDDDAAKKAGYLWLYFNASDYEKINYGYSKNGLKWQALNDGEAIMSSTQGTKGIRDPHLIRLEEPDADGNKYVMLGTDLHAEGSASGGSWNQINASTYLVVAKSKDLVIWTDPELVSTGLEGKVGNAWAPEAIWDAEAGKYLVYWSSRDLSTGGDNPTTGNTALKVYKAYTSDFTTFENPQIWIDQSSADLHNIIDTTIVQGDDGSYYRFSTSDWYTVIDTADSLEAQKWTRLVERDSEVNADGTSKITGDKVVKTSESGLSTRIEGLTVYQGTDGAWIVMGDNGGYAGWTIAKLSSLKKSGTFSKASANFGQRFRHGTVVRLNVDEETAVLAAYGEHTAPNTPLAQQKNPIAQFTFDDEETGYTSDLAVAGIHGTAKLEDGNNGTKAARLGSGSWLSVTQTNGAALLLDATEFTVSYDAKPDSNGNTGWTFYAAPSTAAPTYNQSEHYIGVLDKVGSVVVERYNTDGNRDGRGNASATTSGDGWHNVTVTVNAKATRVYIDGVLAGESTDVSGLGVKEILGETGGILQIGKANWGSGEYYSGLMDNLTIWNRTLNANEIAQRNNAPALASITVGTVPTSSQADALRGTDKHSNVRTSMDCDAKTITSVVNNRAEINAVPVTFALTYDDASVTVDGKSFASGDKLDMSKKHTLVIECSDGNGGIVSEKWTLEKAVQSNNPVLPGQYADPDIDYFDGKFWIFPTTDGFSGWSGNYFHAFSSTDLVNWTDEGVILDVDKNHEPTTNGDENTAISPWSVGSAWAPTIEKKNGKYYFYYCAKLESGESAIGVAVADSPAGPYKAAKDPIVTRSMEGVTVGQAIDPSIFTDDDGTSYILYGNGSAAIAQLSDDMMSVVPGTVKRINGLNNFRESVVVSKRDGVYHWTWSCDDAGSANYHVEYGTSPSLFKEDGSVTDIDNHGVLLQKDASKNLQGTAHQSEVHVVDANGEERWFMAYHRHYTPLGVFTSGLGFHRETAIDEITFDENGLMQTINLPMKACRSRWRRPMRCLPLLRMLRRWSTTDMTVGSGMRSLRLVTLRNWRCLRLWMRGCRRRTSMRRLKR</sequence>
<evidence type="ECO:0000256" key="3">
    <source>
        <dbReference type="ARBA" id="ARBA00022801"/>
    </source>
</evidence>
<feature type="domain" description="Atrophied bacterial Ig" evidence="8">
    <location>
        <begin position="267"/>
        <end position="337"/>
    </location>
</feature>
<evidence type="ECO:0000259" key="8">
    <source>
        <dbReference type="Pfam" id="PF20578"/>
    </source>
</evidence>
<dbReference type="SUPFAM" id="SSF49899">
    <property type="entry name" value="Concanavalin A-like lectins/glucanases"/>
    <property type="match status" value="2"/>
</dbReference>
<dbReference type="SUPFAM" id="SSF75005">
    <property type="entry name" value="Arabinanase/levansucrase/invertase"/>
    <property type="match status" value="3"/>
</dbReference>
<dbReference type="Pfam" id="PF07532">
    <property type="entry name" value="Big_4"/>
    <property type="match status" value="1"/>
</dbReference>
<dbReference type="Gene3D" id="2.60.120.200">
    <property type="match status" value="2"/>
</dbReference>
<dbReference type="PANTHER" id="PTHR43301">
    <property type="entry name" value="ARABINAN ENDO-1,5-ALPHA-L-ARABINOSIDASE"/>
    <property type="match status" value="1"/>
</dbReference>
<reference evidence="9 10" key="1">
    <citation type="submission" date="2018-08" db="EMBL/GenBank/DDBJ databases">
        <title>A genome reference for cultivated species of the human gut microbiota.</title>
        <authorList>
            <person name="Zou Y."/>
            <person name="Xue W."/>
            <person name="Luo G."/>
        </authorList>
    </citation>
    <scope>NUCLEOTIDE SEQUENCE [LARGE SCALE GENOMIC DNA]</scope>
    <source>
        <strain evidence="9 10">CF01-1</strain>
    </source>
</reference>
<dbReference type="Pfam" id="PF04616">
    <property type="entry name" value="Glyco_hydro_43"/>
    <property type="match status" value="1"/>
</dbReference>
<evidence type="ECO:0000313" key="10">
    <source>
        <dbReference type="Proteomes" id="UP000284163"/>
    </source>
</evidence>
<evidence type="ECO:0000259" key="7">
    <source>
        <dbReference type="Pfam" id="PF07532"/>
    </source>
</evidence>
<comment type="pathway">
    <text evidence="1">Glycan metabolism; L-arabinan degradation.</text>
</comment>
<dbReference type="EMBL" id="QSDK01000007">
    <property type="protein sequence ID" value="RGY76557.1"/>
    <property type="molecule type" value="Genomic_DNA"/>
</dbReference>
<keyword evidence="4" id="KW-0326">Glycosidase</keyword>
<dbReference type="CDD" id="cd18828">
    <property type="entry name" value="GH43_BT3675-like"/>
    <property type="match status" value="1"/>
</dbReference>
<dbReference type="InterPro" id="IPR011081">
    <property type="entry name" value="Big_4"/>
</dbReference>
<evidence type="ECO:0000313" key="9">
    <source>
        <dbReference type="EMBL" id="RGY76557.1"/>
    </source>
</evidence>
<evidence type="ECO:0000256" key="4">
    <source>
        <dbReference type="ARBA" id="ARBA00023295"/>
    </source>
</evidence>
<dbReference type="PANTHER" id="PTHR43301:SF3">
    <property type="entry name" value="ARABINAN ENDO-1,5-ALPHA-L-ARABINOSIDASE A-RELATED"/>
    <property type="match status" value="1"/>
</dbReference>
<dbReference type="InterPro" id="IPR046780">
    <property type="entry name" value="aBig_2"/>
</dbReference>
<dbReference type="InterPro" id="IPR013320">
    <property type="entry name" value="ConA-like_dom_sf"/>
</dbReference>
<dbReference type="GO" id="GO:0004553">
    <property type="term" value="F:hydrolase activity, hydrolyzing O-glycosyl compounds"/>
    <property type="evidence" value="ECO:0007669"/>
    <property type="project" value="InterPro"/>
</dbReference>
<feature type="signal peptide" evidence="6">
    <location>
        <begin position="1"/>
        <end position="34"/>
    </location>
</feature>
<proteinExistence type="inferred from homology"/>
<evidence type="ECO:0000256" key="1">
    <source>
        <dbReference type="ARBA" id="ARBA00004834"/>
    </source>
</evidence>
<feature type="domain" description="Bacterial Ig-like" evidence="7">
    <location>
        <begin position="808"/>
        <end position="863"/>
    </location>
</feature>
<feature type="site" description="Important for catalytic activity, responsible for pKa modulation of the active site Glu and correct orientation of both the proton donor and substrate" evidence="5">
    <location>
        <position position="1706"/>
    </location>
</feature>
<dbReference type="Pfam" id="PF13385">
    <property type="entry name" value="Laminin_G_3"/>
    <property type="match status" value="2"/>
</dbReference>